<evidence type="ECO:0000256" key="5">
    <source>
        <dbReference type="ARBA" id="ARBA00023161"/>
    </source>
</evidence>
<dbReference type="Pfam" id="PF07985">
    <property type="entry name" value="SRR1"/>
    <property type="match status" value="1"/>
</dbReference>
<comment type="subcellular location">
    <subcellularLocation>
        <location evidence="1">Cytoplasm</location>
    </subcellularLocation>
</comment>
<dbReference type="GO" id="GO:0008047">
    <property type="term" value="F:enzyme activator activity"/>
    <property type="evidence" value="ECO:0007669"/>
    <property type="project" value="InterPro"/>
</dbReference>
<keyword evidence="4" id="KW-0507">mRNA processing</keyword>
<dbReference type="GO" id="GO:0000932">
    <property type="term" value="C:P-body"/>
    <property type="evidence" value="ECO:0007669"/>
    <property type="project" value="TreeGrafter"/>
</dbReference>
<proteinExistence type="inferred from homology"/>
<dbReference type="InterPro" id="IPR011993">
    <property type="entry name" value="PH-like_dom_sf"/>
</dbReference>
<dbReference type="EMBL" id="OC986201">
    <property type="protein sequence ID" value="CAG4642856.1"/>
    <property type="molecule type" value="Genomic_DNA"/>
</dbReference>
<evidence type="ECO:0000256" key="2">
    <source>
        <dbReference type="ARBA" id="ARBA00008778"/>
    </source>
</evidence>
<comment type="similarity">
    <text evidence="2">Belongs to the DCP1 family.</text>
</comment>
<evidence type="ECO:0000259" key="7">
    <source>
        <dbReference type="Pfam" id="PF16741"/>
    </source>
</evidence>
<protein>
    <submittedName>
        <fullName evidence="8">EOG090X0FII</fullName>
    </submittedName>
</protein>
<evidence type="ECO:0000259" key="6">
    <source>
        <dbReference type="Pfam" id="PF07985"/>
    </source>
</evidence>
<feature type="domain" description="mRNA-decapping enzyme C-terminal" evidence="7">
    <location>
        <begin position="304"/>
        <end position="328"/>
    </location>
</feature>
<organism evidence="8">
    <name type="scientific">Evadne anonyx</name>
    <dbReference type="NCBI Taxonomy" id="141404"/>
    <lineage>
        <taxon>Eukaryota</taxon>
        <taxon>Metazoa</taxon>
        <taxon>Ecdysozoa</taxon>
        <taxon>Arthropoda</taxon>
        <taxon>Crustacea</taxon>
        <taxon>Branchiopoda</taxon>
        <taxon>Diplostraca</taxon>
        <taxon>Cladocera</taxon>
        <taxon>Onychopoda</taxon>
        <taxon>Podonidae</taxon>
        <taxon>Evadne</taxon>
    </lineage>
</organism>
<dbReference type="InterPro" id="IPR012942">
    <property type="entry name" value="SRR1-like"/>
</dbReference>
<dbReference type="PANTHER" id="PTHR16290">
    <property type="entry name" value="TRANSCRIPTION FACTOR SMIF DECAPPING ENZYME DCP1"/>
    <property type="match status" value="1"/>
</dbReference>
<evidence type="ECO:0000313" key="8">
    <source>
        <dbReference type="EMBL" id="CAG4642856.1"/>
    </source>
</evidence>
<name>A0A9N6ZGU4_9CRUS</name>
<dbReference type="GO" id="GO:0003729">
    <property type="term" value="F:mRNA binding"/>
    <property type="evidence" value="ECO:0007669"/>
    <property type="project" value="TreeGrafter"/>
</dbReference>
<dbReference type="AlphaFoldDB" id="A0A9N6ZGU4"/>
<dbReference type="GO" id="GO:0000184">
    <property type="term" value="P:nuclear-transcribed mRNA catabolic process, nonsense-mediated decay"/>
    <property type="evidence" value="ECO:0007669"/>
    <property type="project" value="UniProtKB-KW"/>
</dbReference>
<dbReference type="SUPFAM" id="SSF50729">
    <property type="entry name" value="PH domain-like"/>
    <property type="match status" value="1"/>
</dbReference>
<reference evidence="8" key="1">
    <citation type="submission" date="2021-04" db="EMBL/GenBank/DDBJ databases">
        <authorList>
            <person name="Cornetti L."/>
        </authorList>
    </citation>
    <scope>NUCLEOTIDE SEQUENCE</scope>
</reference>
<dbReference type="Pfam" id="PF06058">
    <property type="entry name" value="DCP1"/>
    <property type="match status" value="1"/>
</dbReference>
<dbReference type="Gene3D" id="2.30.29.30">
    <property type="entry name" value="Pleckstrin-homology domain (PH domain)/Phosphotyrosine-binding domain (PTB)"/>
    <property type="match status" value="1"/>
</dbReference>
<keyword evidence="3" id="KW-0963">Cytoplasm</keyword>
<dbReference type="InterPro" id="IPR010334">
    <property type="entry name" value="Dcp1"/>
</dbReference>
<dbReference type="Gene3D" id="6.10.140.2030">
    <property type="match status" value="1"/>
</dbReference>
<dbReference type="GO" id="GO:0006397">
    <property type="term" value="P:mRNA processing"/>
    <property type="evidence" value="ECO:0007669"/>
    <property type="project" value="UniProtKB-KW"/>
</dbReference>
<keyword evidence="5" id="KW-0866">Nonsense-mediated mRNA decay</keyword>
<feature type="domain" description="SRR1-like" evidence="6">
    <location>
        <begin position="423"/>
        <end position="588"/>
    </location>
</feature>
<dbReference type="Pfam" id="PF16741">
    <property type="entry name" value="mRNA_decap_C"/>
    <property type="match status" value="1"/>
</dbReference>
<gene>
    <name evidence="8" type="primary">EOG090X0FII</name>
</gene>
<evidence type="ECO:0000256" key="3">
    <source>
        <dbReference type="ARBA" id="ARBA00022490"/>
    </source>
</evidence>
<accession>A0A9N6ZGU4</accession>
<evidence type="ECO:0000256" key="1">
    <source>
        <dbReference type="ARBA" id="ARBA00004496"/>
    </source>
</evidence>
<dbReference type="GO" id="GO:0000290">
    <property type="term" value="P:deadenylation-dependent decapping of nuclear-transcribed mRNA"/>
    <property type="evidence" value="ECO:0007669"/>
    <property type="project" value="InterPro"/>
</dbReference>
<dbReference type="GO" id="GO:0031087">
    <property type="term" value="P:deadenylation-independent decapping of nuclear-transcribed mRNA"/>
    <property type="evidence" value="ECO:0007669"/>
    <property type="project" value="TreeGrafter"/>
</dbReference>
<evidence type="ECO:0000256" key="4">
    <source>
        <dbReference type="ARBA" id="ARBA00022664"/>
    </source>
</evidence>
<sequence>MADSADTRVNLAALKRVDPYAVEIVETGTQVAIYKFNSKTNEWEKTDIEGTLFLYTRSGDPKHGFVVMNRLSTENLVEPITKDLEIQLQTPFLLYKNAKRLVPVEINGVWFYEESECTRIAKKLELLVKEESTRQRSKVQEKSDVDILSLLTKAHGEYEQKGKVSEAAPVSSSSDVVRPTAVRATSNGISHSTSLTVADLFSTTETVGPVPMPLHSGAGGSIFERLSILSVGAPTGVPPPNMPNTELHTAQNLERELRGKVKSKNNSGAAEQTVAQAASVGSSAGDKPGVLGTVLSHPHVSDIVQNDPNFISQLHDAYVQSLKQSLRCELLDNTTSFHYFSKTKRTTIVHENSMSNSTCDGDGFVTVSKRKSAKFSKLPPGQQIRIENTTEIDFASRIRNIVNSKEEIQISDYFKNFLCLLDKSLDAVNKQITNIVCLGIGSISSSKISLYQLALLLNLGDNFECPIEVFDPIFNEIDKKIISDLKLVLSTENCEGKKKQSSSDVTLFFFPHCPRELSNNLLYANWDPYLLPNCIIYANSFEKVRTNTPRRFLTNYHYLLQTENIVSESAVVNNFHLPDIFNDLSIHTFHCDQLNSVPSNFWDCPEPTYPSESELIT</sequence>
<dbReference type="InterPro" id="IPR031953">
    <property type="entry name" value="mRNA_decap_C"/>
</dbReference>
<dbReference type="CDD" id="cd09804">
    <property type="entry name" value="Dcp1"/>
    <property type="match status" value="1"/>
</dbReference>
<dbReference type="PANTHER" id="PTHR16290:SF0">
    <property type="entry name" value="DECAPPING PROTEIN 1, ISOFORM A"/>
    <property type="match status" value="1"/>
</dbReference>